<dbReference type="OrthoDB" id="906165at2759"/>
<sequence>MQSLPSPNQNIAQPASAAQRKVLVYNPDYHGKKFGKLWVLGPNYRANYDKFQEGIKEKALVHVLCNSQCLRSAIMGAIGDMETQVRAAYADDVLDGLTSDVVQEIMVVDGCFFLLLSFSILGAKLKFPENDLVFGTGCVTEYMGMWLESMFFVGNQIPFIVLEKLMDLSFFKVLKQTLKCKQPLELGKRTLHKFLIVDQNSKPMDLIHCLQSIMLGPEGRSNIGVAKKDDDIGDIGTATKLCKHGVKIRKLEGDLGIRGMRYESNAFGAVLYLPVLRVDRHTGLLLRCLLKYEIAQEPQGVEPEVITFFKFIRELIHTTQDREVLESEEVVQGQSTDLLGLLGTLDVLVSSGNMHSIKREIVGNRPWQWRKPLKWMFIISSILTLAFGFMQMYYGILSYYNQGKP</sequence>
<keyword evidence="1" id="KW-0472">Membrane</keyword>
<proteinExistence type="predicted"/>
<reference evidence="2" key="1">
    <citation type="journal article" date="2025" name="Foods">
        <title>Unveiling the Microbial Signatures of Arabica Coffee Cherries: Insights into Ripeness Specific Diversity, Functional Traits, and Implications for Quality and Safety.</title>
        <authorList>
            <consortium name="RefSeq"/>
            <person name="Tenea G.N."/>
            <person name="Cifuentes V."/>
            <person name="Reyes P."/>
            <person name="Cevallos-Vallejos M."/>
        </authorList>
    </citation>
    <scope>NUCLEOTIDE SEQUENCE [LARGE SCALE GENOMIC DNA]</scope>
</reference>
<evidence type="ECO:0000313" key="3">
    <source>
        <dbReference type="RefSeq" id="XP_027116635.1"/>
    </source>
</evidence>
<dbReference type="PANTHER" id="PTHR31549">
    <property type="entry name" value="PROTEIN, PUTATIVE (DUF247)-RELATED-RELATED"/>
    <property type="match status" value="1"/>
</dbReference>
<dbReference type="AlphaFoldDB" id="A0A6P6WPL7"/>
<keyword evidence="1" id="KW-0812">Transmembrane</keyword>
<gene>
    <name evidence="3 4" type="primary">LOC113734330</name>
</gene>
<reference evidence="3 4" key="2">
    <citation type="submission" date="2025-04" db="UniProtKB">
        <authorList>
            <consortium name="RefSeq"/>
        </authorList>
    </citation>
    <scope>IDENTIFICATION</scope>
    <source>
        <tissue evidence="3 4">Leaves</tissue>
    </source>
</reference>
<dbReference type="Proteomes" id="UP001652660">
    <property type="component" value="Chromosome 3c"/>
</dbReference>
<evidence type="ECO:0000256" key="1">
    <source>
        <dbReference type="SAM" id="Phobius"/>
    </source>
</evidence>
<accession>A0A6P6WPL7</accession>
<evidence type="ECO:0000313" key="2">
    <source>
        <dbReference type="Proteomes" id="UP001652660"/>
    </source>
</evidence>
<keyword evidence="1" id="KW-1133">Transmembrane helix</keyword>
<protein>
    <submittedName>
        <fullName evidence="3 4">Uncharacterized protein LOC113734330</fullName>
    </submittedName>
</protein>
<feature type="transmembrane region" description="Helical" evidence="1">
    <location>
        <begin position="375"/>
        <end position="396"/>
    </location>
</feature>
<organism evidence="2 4">
    <name type="scientific">Coffea arabica</name>
    <name type="common">Arabian coffee</name>
    <dbReference type="NCBI Taxonomy" id="13443"/>
    <lineage>
        <taxon>Eukaryota</taxon>
        <taxon>Viridiplantae</taxon>
        <taxon>Streptophyta</taxon>
        <taxon>Embryophyta</taxon>
        <taxon>Tracheophyta</taxon>
        <taxon>Spermatophyta</taxon>
        <taxon>Magnoliopsida</taxon>
        <taxon>eudicotyledons</taxon>
        <taxon>Gunneridae</taxon>
        <taxon>Pentapetalae</taxon>
        <taxon>asterids</taxon>
        <taxon>lamiids</taxon>
        <taxon>Gentianales</taxon>
        <taxon>Rubiaceae</taxon>
        <taxon>Ixoroideae</taxon>
        <taxon>Gardenieae complex</taxon>
        <taxon>Bertiereae - Coffeeae clade</taxon>
        <taxon>Coffeeae</taxon>
        <taxon>Coffea</taxon>
    </lineage>
</organism>
<dbReference type="RefSeq" id="XP_027116636.1">
    <property type="nucleotide sequence ID" value="XM_027260835.1"/>
</dbReference>
<dbReference type="Pfam" id="PF03140">
    <property type="entry name" value="DUF247"/>
    <property type="match status" value="1"/>
</dbReference>
<dbReference type="GeneID" id="113734330"/>
<keyword evidence="2" id="KW-1185">Reference proteome</keyword>
<name>A0A6P6WPL7_COFAR</name>
<dbReference type="PANTHER" id="PTHR31549:SF88">
    <property type="entry name" value="DUF4220 DOMAIN-CONTAINING PROTEIN"/>
    <property type="match status" value="1"/>
</dbReference>
<dbReference type="InterPro" id="IPR004158">
    <property type="entry name" value="DUF247_pln"/>
</dbReference>
<evidence type="ECO:0000313" key="4">
    <source>
        <dbReference type="RefSeq" id="XP_027116636.1"/>
    </source>
</evidence>
<dbReference type="RefSeq" id="XP_027116635.1">
    <property type="nucleotide sequence ID" value="XM_027260834.1"/>
</dbReference>